<protein>
    <submittedName>
        <fullName evidence="4">Tetratricopeptide repeat protein</fullName>
    </submittedName>
</protein>
<comment type="caution">
    <text evidence="4">The sequence shown here is derived from an EMBL/GenBank/DDBJ whole genome shotgun (WGS) entry which is preliminary data.</text>
</comment>
<dbReference type="SUPFAM" id="SSF48452">
    <property type="entry name" value="TPR-like"/>
    <property type="match status" value="3"/>
</dbReference>
<dbReference type="InterPro" id="IPR039340">
    <property type="entry name" value="Tfc4/TFIIIC-102/Sfc4"/>
</dbReference>
<feature type="repeat" description="TPR" evidence="1">
    <location>
        <begin position="17"/>
        <end position="50"/>
    </location>
</feature>
<dbReference type="PROSITE" id="PS50005">
    <property type="entry name" value="TPR"/>
    <property type="match status" value="2"/>
</dbReference>
<dbReference type="Pfam" id="PF14559">
    <property type="entry name" value="TPR_19"/>
    <property type="match status" value="1"/>
</dbReference>
<evidence type="ECO:0000256" key="1">
    <source>
        <dbReference type="PROSITE-ProRule" id="PRU00339"/>
    </source>
</evidence>
<dbReference type="Pfam" id="PF13181">
    <property type="entry name" value="TPR_8"/>
    <property type="match status" value="1"/>
</dbReference>
<evidence type="ECO:0000313" key="5">
    <source>
        <dbReference type="Proteomes" id="UP000767947"/>
    </source>
</evidence>
<keyword evidence="5" id="KW-1185">Reference proteome</keyword>
<reference evidence="4 5" key="1">
    <citation type="submission" date="2020-02" db="EMBL/GenBank/DDBJ databases">
        <title>Flavobacterium sp. genome.</title>
        <authorList>
            <person name="Jung H.S."/>
            <person name="Baek J.H."/>
            <person name="Jeon C.O."/>
        </authorList>
    </citation>
    <scope>NUCLEOTIDE SEQUENCE [LARGE SCALE GENOMIC DNA]</scope>
    <source>
        <strain evidence="4 5">SE-s27</strain>
    </source>
</reference>
<keyword evidence="1" id="KW-0802">TPR repeat</keyword>
<dbReference type="PANTHER" id="PTHR23082">
    <property type="entry name" value="TRANSCRIPTION INITIATION FACTOR IIIC TFIIIC , POLYPEPTIDE 3-RELATED"/>
    <property type="match status" value="1"/>
</dbReference>
<evidence type="ECO:0000313" key="4">
    <source>
        <dbReference type="EMBL" id="NMH25677.1"/>
    </source>
</evidence>
<proteinExistence type="predicted"/>
<dbReference type="Proteomes" id="UP000767947">
    <property type="component" value="Unassembled WGS sequence"/>
</dbReference>
<dbReference type="SMART" id="SM00028">
    <property type="entry name" value="TPR"/>
    <property type="match status" value="6"/>
</dbReference>
<feature type="domain" description="Ancillary SecYEG translocon subunit/Cell division coordinator CpoB TPR" evidence="3">
    <location>
        <begin position="305"/>
        <end position="428"/>
    </location>
</feature>
<feature type="repeat" description="TPR" evidence="1">
    <location>
        <begin position="502"/>
        <end position="535"/>
    </location>
</feature>
<feature type="signal peptide" evidence="2">
    <location>
        <begin position="1"/>
        <end position="18"/>
    </location>
</feature>
<dbReference type="InterPro" id="IPR011990">
    <property type="entry name" value="TPR-like_helical_dom_sf"/>
</dbReference>
<keyword evidence="2" id="KW-0732">Signal</keyword>
<evidence type="ECO:0000256" key="2">
    <source>
        <dbReference type="SAM" id="SignalP"/>
    </source>
</evidence>
<sequence length="592" mass="68917">MKKIIAFVFLFLSLWANAQNEQLAQNYYDRGEFEKAVVSYEELLKNNPGNSLFFQRTVECYQQLQQFDKAEKALQARLEKFKQSNLLIELGYNYQLQKDEAKAKKYYEQAIDKIAKNVNEAYGIGYTFERKSLLDYALLAYKTATEIEPRLTFNSQMAVIYGQQGKTDLMIETYLIEAYQNPQNLPLIQSQLSRFMNEDADETFNDNLRKSLLIRAQKTQDIFWNDFLSWFFIQQKEYGKAFIQQKAIYKREPESFSNIVNLGQMAIEDNDQEAATEILTFVLQNTNDIDLIIQANSYLMEMKIENSQEIDYVAISQELDKLITEFGVSPYTLPLLRLQANFSAFQLKKPEQAKTILKNVMEMDLSRNQTAEVKMELADILLFEEKFNQALIYYSQVENDMSGDILGQEASLKTAKTSYYKADFEWANHQLKVLKSASTQLIANDALDLFLLISDNTVEDSTQTALKKFARADFLLYQNKKQESLAQFQQILKEHKGEEIEAVTLLRIGKIYEKLSDFSKALENYEAIINNHKEGIYIDEALYFSAEIYADHLKDNEKAKQLYEKVILNHEDSIYSVEARKKYRQLRGDNNL</sequence>
<dbReference type="PANTHER" id="PTHR23082:SF0">
    <property type="entry name" value="GENERAL TRANSCRIPTION FACTOR 3C POLYPEPTIDE 3"/>
    <property type="match status" value="1"/>
</dbReference>
<dbReference type="RefSeq" id="WP_169524378.1">
    <property type="nucleotide sequence ID" value="NZ_JAAMPT010000208.1"/>
</dbReference>
<dbReference type="Gene3D" id="1.25.40.10">
    <property type="entry name" value="Tetratricopeptide repeat domain"/>
    <property type="match status" value="4"/>
</dbReference>
<organism evidence="4 5">
    <name type="scientific">Flavobacterium solisilvae</name>
    <dbReference type="NCBI Taxonomy" id="1852019"/>
    <lineage>
        <taxon>Bacteria</taxon>
        <taxon>Pseudomonadati</taxon>
        <taxon>Bacteroidota</taxon>
        <taxon>Flavobacteriia</taxon>
        <taxon>Flavobacteriales</taxon>
        <taxon>Flavobacteriaceae</taxon>
        <taxon>Flavobacterium</taxon>
    </lineage>
</organism>
<gene>
    <name evidence="4" type="ORF">G6042_10420</name>
</gene>
<dbReference type="Pfam" id="PF09976">
    <property type="entry name" value="TPR_21"/>
    <property type="match status" value="1"/>
</dbReference>
<dbReference type="EMBL" id="JAAMPT010000208">
    <property type="protein sequence ID" value="NMH25677.1"/>
    <property type="molecule type" value="Genomic_DNA"/>
</dbReference>
<feature type="chain" id="PRO_5045224878" evidence="2">
    <location>
        <begin position="19"/>
        <end position="592"/>
    </location>
</feature>
<dbReference type="Pfam" id="PF13174">
    <property type="entry name" value="TPR_6"/>
    <property type="match status" value="2"/>
</dbReference>
<dbReference type="InterPro" id="IPR018704">
    <property type="entry name" value="SecYEG/CpoB_TPR"/>
</dbReference>
<evidence type="ECO:0000259" key="3">
    <source>
        <dbReference type="Pfam" id="PF09976"/>
    </source>
</evidence>
<name>A0ABX1QXL3_9FLAO</name>
<dbReference type="InterPro" id="IPR019734">
    <property type="entry name" value="TPR_rpt"/>
</dbReference>
<accession>A0ABX1QXL3</accession>